<comment type="caution">
    <text evidence="1">The sequence shown here is derived from an EMBL/GenBank/DDBJ whole genome shotgun (WGS) entry which is preliminary data.</text>
</comment>
<organism evidence="1 2">
    <name type="scientific">Rhinolophus ferrumequinum</name>
    <name type="common">Greater horseshoe bat</name>
    <dbReference type="NCBI Taxonomy" id="59479"/>
    <lineage>
        <taxon>Eukaryota</taxon>
        <taxon>Metazoa</taxon>
        <taxon>Chordata</taxon>
        <taxon>Craniata</taxon>
        <taxon>Vertebrata</taxon>
        <taxon>Euteleostomi</taxon>
        <taxon>Mammalia</taxon>
        <taxon>Eutheria</taxon>
        <taxon>Laurasiatheria</taxon>
        <taxon>Chiroptera</taxon>
        <taxon>Yinpterochiroptera</taxon>
        <taxon>Rhinolophoidea</taxon>
        <taxon>Rhinolophidae</taxon>
        <taxon>Rhinolophinae</taxon>
        <taxon>Rhinolophus</taxon>
    </lineage>
</organism>
<accession>A0A7J7V8E5</accession>
<dbReference type="EMBL" id="JACAGC010000014">
    <property type="protein sequence ID" value="KAF6321310.1"/>
    <property type="molecule type" value="Genomic_DNA"/>
</dbReference>
<sequence length="94" mass="10546">MFHFESCWKTEAFTSRLFQFYQAVICQGLIRADVKPGRRSGRNSPWAVSTDGVCNCRSTSHGSCHSPPPAICPRKHFKLCTSSMYLSDLSIFAP</sequence>
<evidence type="ECO:0000313" key="2">
    <source>
        <dbReference type="Proteomes" id="UP000585614"/>
    </source>
</evidence>
<name>A0A7J7V8E5_RHIFE</name>
<proteinExistence type="predicted"/>
<evidence type="ECO:0000313" key="1">
    <source>
        <dbReference type="EMBL" id="KAF6321310.1"/>
    </source>
</evidence>
<dbReference type="Proteomes" id="UP000585614">
    <property type="component" value="Unassembled WGS sequence"/>
</dbReference>
<reference evidence="1 2" key="1">
    <citation type="journal article" date="2020" name="Nature">
        <title>Six reference-quality genomes reveal evolution of bat adaptations.</title>
        <authorList>
            <person name="Jebb D."/>
            <person name="Huang Z."/>
            <person name="Pippel M."/>
            <person name="Hughes G.M."/>
            <person name="Lavrichenko K."/>
            <person name="Devanna P."/>
            <person name="Winkler S."/>
            <person name="Jermiin L.S."/>
            <person name="Skirmuntt E.C."/>
            <person name="Katzourakis A."/>
            <person name="Burkitt-Gray L."/>
            <person name="Ray D.A."/>
            <person name="Sullivan K.A.M."/>
            <person name="Roscito J.G."/>
            <person name="Kirilenko B.M."/>
            <person name="Davalos L.M."/>
            <person name="Corthals A.P."/>
            <person name="Power M.L."/>
            <person name="Jones G."/>
            <person name="Ransome R.D."/>
            <person name="Dechmann D.K.N."/>
            <person name="Locatelli A.G."/>
            <person name="Puechmaille S.J."/>
            <person name="Fedrigo O."/>
            <person name="Jarvis E.D."/>
            <person name="Hiller M."/>
            <person name="Vernes S.C."/>
            <person name="Myers E.W."/>
            <person name="Teeling E.C."/>
        </authorList>
    </citation>
    <scope>NUCLEOTIDE SEQUENCE [LARGE SCALE GENOMIC DNA]</scope>
    <source>
        <strain evidence="1">MRhiFer1</strain>
        <tissue evidence="1">Lung</tissue>
    </source>
</reference>
<gene>
    <name evidence="1" type="ORF">mRhiFer1_008438</name>
</gene>
<dbReference type="AlphaFoldDB" id="A0A7J7V8E5"/>
<protein>
    <submittedName>
        <fullName evidence="1">Uncharacterized protein</fullName>
    </submittedName>
</protein>